<evidence type="ECO:0000256" key="7">
    <source>
        <dbReference type="ARBA" id="ARBA00023172"/>
    </source>
</evidence>
<dbReference type="InterPro" id="IPR013632">
    <property type="entry name" value="Rad51_C"/>
</dbReference>
<reference evidence="11 12" key="1">
    <citation type="submission" date="2019-01" db="EMBL/GenBank/DDBJ databases">
        <title>Draft Genome and Complete Hox-Cluster Characterization of the Sterlet Sturgeon (Acipenser ruthenus).</title>
        <authorList>
            <person name="Wei Q."/>
        </authorList>
    </citation>
    <scope>NUCLEOTIDE SEQUENCE [LARGE SCALE GENOMIC DNA]</scope>
    <source>
        <strain evidence="11">WHYD16114868_AA</strain>
        <tissue evidence="11">Blood</tissue>
    </source>
</reference>
<dbReference type="GO" id="GO:0045003">
    <property type="term" value="P:double-strand break repair via synthesis-dependent strand annealing"/>
    <property type="evidence" value="ECO:0007669"/>
    <property type="project" value="TreeGrafter"/>
</dbReference>
<dbReference type="GO" id="GO:0000400">
    <property type="term" value="F:four-way junction DNA binding"/>
    <property type="evidence" value="ECO:0007669"/>
    <property type="project" value="TreeGrafter"/>
</dbReference>
<evidence type="ECO:0000256" key="9">
    <source>
        <dbReference type="ARBA" id="ARBA00023242"/>
    </source>
</evidence>
<dbReference type="InterPro" id="IPR047348">
    <property type="entry name" value="XRCC3-like_C"/>
</dbReference>
<dbReference type="GO" id="GO:0090656">
    <property type="term" value="P:t-circle formation"/>
    <property type="evidence" value="ECO:0007669"/>
    <property type="project" value="TreeGrafter"/>
</dbReference>
<dbReference type="Pfam" id="PF26169">
    <property type="entry name" value="HHH_XRCC3_RpoA"/>
    <property type="match status" value="1"/>
</dbReference>
<dbReference type="GO" id="GO:0033065">
    <property type="term" value="C:Rad51C-XRCC3 complex"/>
    <property type="evidence" value="ECO:0007669"/>
    <property type="project" value="TreeGrafter"/>
</dbReference>
<dbReference type="GO" id="GO:0005657">
    <property type="term" value="C:replication fork"/>
    <property type="evidence" value="ECO:0007669"/>
    <property type="project" value="TreeGrafter"/>
</dbReference>
<evidence type="ECO:0000256" key="8">
    <source>
        <dbReference type="ARBA" id="ARBA00023204"/>
    </source>
</evidence>
<dbReference type="GO" id="GO:0005524">
    <property type="term" value="F:ATP binding"/>
    <property type="evidence" value="ECO:0007669"/>
    <property type="project" value="UniProtKB-KW"/>
</dbReference>
<dbReference type="OrthoDB" id="1861185at2759"/>
<protein>
    <submittedName>
        <fullName evidence="11">DNA repair protein XRCC3</fullName>
    </submittedName>
</protein>
<evidence type="ECO:0000256" key="2">
    <source>
        <dbReference type="ARBA" id="ARBA00007095"/>
    </source>
</evidence>
<dbReference type="InterPro" id="IPR058766">
    <property type="entry name" value="HHH_XRCC3_RAD51B"/>
</dbReference>
<dbReference type="Proteomes" id="UP000289886">
    <property type="component" value="Unassembled WGS sequence"/>
</dbReference>
<dbReference type="PIRSF" id="PIRSF005856">
    <property type="entry name" value="Rad51"/>
    <property type="match status" value="1"/>
</dbReference>
<dbReference type="SUPFAM" id="SSF52540">
    <property type="entry name" value="P-loop containing nucleoside triphosphate hydrolases"/>
    <property type="match status" value="1"/>
</dbReference>
<keyword evidence="7" id="KW-0233">DNA recombination</keyword>
<comment type="similarity">
    <text evidence="2">Belongs to the RecA family. RAD51 subfamily.</text>
</comment>
<proteinExistence type="inferred from homology"/>
<evidence type="ECO:0000256" key="3">
    <source>
        <dbReference type="ARBA" id="ARBA00022741"/>
    </source>
</evidence>
<keyword evidence="5" id="KW-0067">ATP-binding</keyword>
<dbReference type="CDD" id="cd19491">
    <property type="entry name" value="XRCC3"/>
    <property type="match status" value="1"/>
</dbReference>
<evidence type="ECO:0000259" key="10">
    <source>
        <dbReference type="PROSITE" id="PS50162"/>
    </source>
</evidence>
<evidence type="ECO:0000313" key="12">
    <source>
        <dbReference type="Proteomes" id="UP000289886"/>
    </source>
</evidence>
<evidence type="ECO:0000313" key="11">
    <source>
        <dbReference type="EMBL" id="RXM91122.1"/>
    </source>
</evidence>
<dbReference type="InterPro" id="IPR016467">
    <property type="entry name" value="DNA_recomb/repair_RecA-like"/>
</dbReference>
<keyword evidence="8" id="KW-0234">DNA repair</keyword>
<gene>
    <name evidence="11" type="ORF">EOD39_21505</name>
</gene>
<keyword evidence="6" id="KW-0238">DNA-binding</keyword>
<feature type="domain" description="RecA family profile 1" evidence="10">
    <location>
        <begin position="78"/>
        <end position="259"/>
    </location>
</feature>
<dbReference type="GO" id="GO:0000722">
    <property type="term" value="P:telomere maintenance via recombination"/>
    <property type="evidence" value="ECO:0007669"/>
    <property type="project" value="TreeGrafter"/>
</dbReference>
<dbReference type="InterPro" id="IPR027417">
    <property type="entry name" value="P-loop_NTPase"/>
</dbReference>
<dbReference type="EMBL" id="SCEB01010228">
    <property type="protein sequence ID" value="RXM91122.1"/>
    <property type="molecule type" value="Genomic_DNA"/>
</dbReference>
<sequence length="357" mass="39340">MDWDQVELNPKVVHAVKRANVKTFREVLSLSGPDLQRLTKLSHADVHHLQKTVAAAVQTDPAVTALQLYRGECPFLEQHQKLSLGCPVMDSLLRGGIPLLGILEIAGESSAGKTQICMQLCLSVQYPRKYGGLEAGAVYICTEDTFPTKRLQQLSSLQHKLRPEVPADVVKSITFCDNIYIEHAGDVDSLNSCISKRVPILLSRGLVRLVVVDSIAALFRCEFEAKDALLRAKHLLAFGATLHSLSHRFKTPIVCVNQVADAVGDSDLAQSNFGLLDKKVLPTLGITWSNQLLIRLMVSRTRFSLQERLPGLAAQPWHLGSVLRTMEVVFAPHLPQSFCYYTVSTDGVRGVKEEPAS</sequence>
<dbReference type="PROSITE" id="PS50162">
    <property type="entry name" value="RECA_2"/>
    <property type="match status" value="1"/>
</dbReference>
<dbReference type="PANTHER" id="PTHR46487:SF1">
    <property type="entry name" value="DNA REPAIR PROTEIN XRCC3"/>
    <property type="match status" value="1"/>
</dbReference>
<keyword evidence="9" id="KW-0539">Nucleus</keyword>
<keyword evidence="3" id="KW-0547">Nucleotide-binding</keyword>
<dbReference type="AlphaFoldDB" id="A0A444USH6"/>
<dbReference type="PANTHER" id="PTHR46487">
    <property type="entry name" value="DNA REPAIR PROTEIN XRCC3"/>
    <property type="match status" value="1"/>
</dbReference>
<name>A0A444USH6_ACIRT</name>
<evidence type="ECO:0000256" key="6">
    <source>
        <dbReference type="ARBA" id="ARBA00023125"/>
    </source>
</evidence>
<dbReference type="Pfam" id="PF08423">
    <property type="entry name" value="Rad51"/>
    <property type="match status" value="1"/>
</dbReference>
<evidence type="ECO:0000256" key="1">
    <source>
        <dbReference type="ARBA" id="ARBA00004123"/>
    </source>
</evidence>
<comment type="subcellular location">
    <subcellularLocation>
        <location evidence="1">Nucleus</location>
    </subcellularLocation>
</comment>
<dbReference type="GO" id="GO:0140664">
    <property type="term" value="F:ATP-dependent DNA damage sensor activity"/>
    <property type="evidence" value="ECO:0007669"/>
    <property type="project" value="InterPro"/>
</dbReference>
<dbReference type="InterPro" id="IPR020588">
    <property type="entry name" value="RecA_ATP-bd"/>
</dbReference>
<evidence type="ECO:0000256" key="5">
    <source>
        <dbReference type="ARBA" id="ARBA00022840"/>
    </source>
</evidence>
<keyword evidence="4" id="KW-0227">DNA damage</keyword>
<dbReference type="Gene3D" id="3.40.50.300">
    <property type="entry name" value="P-loop containing nucleotide triphosphate hydrolases"/>
    <property type="match status" value="1"/>
</dbReference>
<accession>A0A444USH6</accession>
<comment type="caution">
    <text evidence="11">The sequence shown here is derived from an EMBL/GenBank/DDBJ whole genome shotgun (WGS) entry which is preliminary data.</text>
</comment>
<dbReference type="GO" id="GO:0071140">
    <property type="term" value="P:resolution of mitotic recombination intermediates"/>
    <property type="evidence" value="ECO:0007669"/>
    <property type="project" value="TreeGrafter"/>
</dbReference>
<organism evidence="11 12">
    <name type="scientific">Acipenser ruthenus</name>
    <name type="common">Sterlet sturgeon</name>
    <dbReference type="NCBI Taxonomy" id="7906"/>
    <lineage>
        <taxon>Eukaryota</taxon>
        <taxon>Metazoa</taxon>
        <taxon>Chordata</taxon>
        <taxon>Craniata</taxon>
        <taxon>Vertebrata</taxon>
        <taxon>Euteleostomi</taxon>
        <taxon>Actinopterygii</taxon>
        <taxon>Chondrostei</taxon>
        <taxon>Acipenseriformes</taxon>
        <taxon>Acipenseridae</taxon>
        <taxon>Acipenser</taxon>
    </lineage>
</organism>
<keyword evidence="12" id="KW-1185">Reference proteome</keyword>
<evidence type="ECO:0000256" key="4">
    <source>
        <dbReference type="ARBA" id="ARBA00022763"/>
    </source>
</evidence>